<sequence length="335" mass="36266">MPMREVFAQAGSSVLARADLTTLAFAPGATESVIGRFYRWMATNGLEIVIWILGGILVVRFIRWSAQKFNDRIEAKFHNSDLIVQSEDSKHRRAMIDVVSWTLVVVVGIIVFLHILTVFKVPLSGLVGPTAVVGAALGFGAQRVVQDILAGFFVVAERQYGYGDVVALTVTGNGEAEGTVEDVTLRITRLRTSEGEVITVPNGQVIKTTNRSKDWARAVVDVPVPADSDIGVVNEVLSEVGQRFYNDPYWHDLLLDAPSPLGVTNLELDSMTVRMVTRTLPGKQFEVSRALRAWIVRALARRGINVASGKEVQAGSAPPSGHSEADAQASSGGDK</sequence>
<reference evidence="11 12" key="1">
    <citation type="submission" date="2015-05" db="EMBL/GenBank/DDBJ databases">
        <title>Draft genome sequence of the bacterium Gordonia jacobaea a new member of the Gordonia genus.</title>
        <authorList>
            <person name="Jimenez-Galisteo G."/>
            <person name="Dominguez A."/>
            <person name="Munoz E."/>
            <person name="Vinas M."/>
        </authorList>
    </citation>
    <scope>NUCLEOTIDE SEQUENCE [LARGE SCALE GENOMIC DNA]</scope>
    <source>
        <strain evidence="12">mv1</strain>
    </source>
</reference>
<dbReference type="Gene3D" id="3.30.70.100">
    <property type="match status" value="1"/>
</dbReference>
<dbReference type="InterPro" id="IPR045276">
    <property type="entry name" value="YbiO_bact"/>
</dbReference>
<dbReference type="Gene3D" id="2.30.30.60">
    <property type="match status" value="1"/>
</dbReference>
<protein>
    <submittedName>
        <fullName evidence="11">Mechanosensitive ion channel protein MscS</fullName>
    </submittedName>
</protein>
<comment type="caution">
    <text evidence="11">The sequence shown here is derived from an EMBL/GenBank/DDBJ whole genome shotgun (WGS) entry which is preliminary data.</text>
</comment>
<keyword evidence="3" id="KW-1003">Cell membrane</keyword>
<dbReference type="InterPro" id="IPR049278">
    <property type="entry name" value="MS_channel_C"/>
</dbReference>
<dbReference type="Proteomes" id="UP000037247">
    <property type="component" value="Unassembled WGS sequence"/>
</dbReference>
<dbReference type="PANTHER" id="PTHR30460:SF0">
    <property type="entry name" value="MODERATE CONDUCTANCE MECHANOSENSITIVE CHANNEL YBIO"/>
    <property type="match status" value="1"/>
</dbReference>
<proteinExistence type="inferred from homology"/>
<comment type="similarity">
    <text evidence="2">Belongs to the MscS (TC 1.A.23) family.</text>
</comment>
<dbReference type="SUPFAM" id="SSF50182">
    <property type="entry name" value="Sm-like ribonucleoproteins"/>
    <property type="match status" value="1"/>
</dbReference>
<organism evidence="11 12">
    <name type="scientific">Gordonia jacobaea</name>
    <dbReference type="NCBI Taxonomy" id="122202"/>
    <lineage>
        <taxon>Bacteria</taxon>
        <taxon>Bacillati</taxon>
        <taxon>Actinomycetota</taxon>
        <taxon>Actinomycetes</taxon>
        <taxon>Mycobacteriales</taxon>
        <taxon>Gordoniaceae</taxon>
        <taxon>Gordonia</taxon>
    </lineage>
</organism>
<feature type="domain" description="Mechanosensitive ion channel MscS C-terminal" evidence="10">
    <location>
        <begin position="219"/>
        <end position="305"/>
    </location>
</feature>
<evidence type="ECO:0000259" key="9">
    <source>
        <dbReference type="Pfam" id="PF00924"/>
    </source>
</evidence>
<dbReference type="SUPFAM" id="SSF82689">
    <property type="entry name" value="Mechanosensitive channel protein MscS (YggB), C-terminal domain"/>
    <property type="match status" value="1"/>
</dbReference>
<evidence type="ECO:0000256" key="1">
    <source>
        <dbReference type="ARBA" id="ARBA00004651"/>
    </source>
</evidence>
<evidence type="ECO:0000256" key="5">
    <source>
        <dbReference type="ARBA" id="ARBA00022989"/>
    </source>
</evidence>
<dbReference type="EMBL" id="LDTZ01000016">
    <property type="protein sequence ID" value="KNA91691.1"/>
    <property type="molecule type" value="Genomic_DNA"/>
</dbReference>
<dbReference type="InterPro" id="IPR011014">
    <property type="entry name" value="MscS_channel_TM-2"/>
</dbReference>
<dbReference type="Pfam" id="PF00924">
    <property type="entry name" value="MS_channel_2nd"/>
    <property type="match status" value="1"/>
</dbReference>
<dbReference type="PANTHER" id="PTHR30460">
    <property type="entry name" value="MODERATE CONDUCTANCE MECHANOSENSITIVE CHANNEL YBIO"/>
    <property type="match status" value="1"/>
</dbReference>
<keyword evidence="4 8" id="KW-0812">Transmembrane</keyword>
<keyword evidence="5 8" id="KW-1133">Transmembrane helix</keyword>
<feature type="transmembrane region" description="Helical" evidence="8">
    <location>
        <begin position="98"/>
        <end position="119"/>
    </location>
</feature>
<keyword evidence="6 8" id="KW-0472">Membrane</keyword>
<dbReference type="InterPro" id="IPR006685">
    <property type="entry name" value="MscS_channel_2nd"/>
</dbReference>
<dbReference type="Gene3D" id="1.10.287.1260">
    <property type="match status" value="1"/>
</dbReference>
<dbReference type="SUPFAM" id="SSF82861">
    <property type="entry name" value="Mechanosensitive channel protein MscS (YggB), transmembrane region"/>
    <property type="match status" value="1"/>
</dbReference>
<evidence type="ECO:0000256" key="7">
    <source>
        <dbReference type="SAM" id="MobiDB-lite"/>
    </source>
</evidence>
<evidence type="ECO:0000256" key="6">
    <source>
        <dbReference type="ARBA" id="ARBA00023136"/>
    </source>
</evidence>
<evidence type="ECO:0000256" key="4">
    <source>
        <dbReference type="ARBA" id="ARBA00022692"/>
    </source>
</evidence>
<evidence type="ECO:0000313" key="11">
    <source>
        <dbReference type="EMBL" id="KNA91691.1"/>
    </source>
</evidence>
<evidence type="ECO:0000256" key="8">
    <source>
        <dbReference type="SAM" id="Phobius"/>
    </source>
</evidence>
<feature type="transmembrane region" description="Helical" evidence="8">
    <location>
        <begin position="48"/>
        <end position="66"/>
    </location>
</feature>
<dbReference type="InterPro" id="IPR023408">
    <property type="entry name" value="MscS_beta-dom_sf"/>
</dbReference>
<feature type="domain" description="Mechanosensitive ion channel MscS" evidence="9">
    <location>
        <begin position="144"/>
        <end position="209"/>
    </location>
</feature>
<dbReference type="InterPro" id="IPR010920">
    <property type="entry name" value="LSM_dom_sf"/>
</dbReference>
<keyword evidence="12" id="KW-1185">Reference proteome</keyword>
<feature type="region of interest" description="Disordered" evidence="7">
    <location>
        <begin position="310"/>
        <end position="335"/>
    </location>
</feature>
<comment type="subcellular location">
    <subcellularLocation>
        <location evidence="1">Cell membrane</location>
        <topology evidence="1">Multi-pass membrane protein</topology>
    </subcellularLocation>
</comment>
<evidence type="ECO:0000256" key="3">
    <source>
        <dbReference type="ARBA" id="ARBA00022475"/>
    </source>
</evidence>
<evidence type="ECO:0000259" key="10">
    <source>
        <dbReference type="Pfam" id="PF21082"/>
    </source>
</evidence>
<gene>
    <name evidence="11" type="ORF">ABW18_11150</name>
</gene>
<accession>A0ABR5IE85</accession>
<dbReference type="InterPro" id="IPR011066">
    <property type="entry name" value="MscS_channel_C_sf"/>
</dbReference>
<dbReference type="Pfam" id="PF21082">
    <property type="entry name" value="MS_channel_3rd"/>
    <property type="match status" value="1"/>
</dbReference>
<name>A0ABR5IE85_9ACTN</name>
<evidence type="ECO:0000313" key="12">
    <source>
        <dbReference type="Proteomes" id="UP000037247"/>
    </source>
</evidence>
<evidence type="ECO:0000256" key="2">
    <source>
        <dbReference type="ARBA" id="ARBA00008017"/>
    </source>
</evidence>